<dbReference type="GO" id="GO:0008236">
    <property type="term" value="F:serine-type peptidase activity"/>
    <property type="evidence" value="ECO:0007669"/>
    <property type="project" value="InterPro"/>
</dbReference>
<protein>
    <submittedName>
        <fullName evidence="3">C-terminal processing protease CtpA/Prc</fullName>
    </submittedName>
</protein>
<dbReference type="CDD" id="cd07561">
    <property type="entry name" value="Peptidase_S41_CPP_like"/>
    <property type="match status" value="1"/>
</dbReference>
<feature type="domain" description="Tail specific protease" evidence="2">
    <location>
        <begin position="200"/>
        <end position="421"/>
    </location>
</feature>
<dbReference type="GO" id="GO:0004175">
    <property type="term" value="F:endopeptidase activity"/>
    <property type="evidence" value="ECO:0007669"/>
    <property type="project" value="TreeGrafter"/>
</dbReference>
<dbReference type="Gene3D" id="2.30.42.10">
    <property type="match status" value="1"/>
</dbReference>
<keyword evidence="4" id="KW-1185">Reference proteome</keyword>
<dbReference type="Proteomes" id="UP000295455">
    <property type="component" value="Unassembled WGS sequence"/>
</dbReference>
<dbReference type="Gene3D" id="3.30.750.170">
    <property type="match status" value="1"/>
</dbReference>
<dbReference type="Gene3D" id="3.90.226.10">
    <property type="entry name" value="2-enoyl-CoA Hydratase, Chain A, domain 1"/>
    <property type="match status" value="1"/>
</dbReference>
<dbReference type="OrthoDB" id="7168509at2"/>
<proteinExistence type="predicted"/>
<keyword evidence="1" id="KW-0732">Signal</keyword>
<dbReference type="RefSeq" id="WP_132218543.1">
    <property type="nucleotide sequence ID" value="NZ_OX156936.1"/>
</dbReference>
<dbReference type="SMART" id="SM00245">
    <property type="entry name" value="TSPc"/>
    <property type="match status" value="1"/>
</dbReference>
<dbReference type="EMBL" id="SLUP01000007">
    <property type="protein sequence ID" value="TCL64477.1"/>
    <property type="molecule type" value="Genomic_DNA"/>
</dbReference>
<dbReference type="InterPro" id="IPR041613">
    <property type="entry name" value="Pept_S41_N"/>
</dbReference>
<accession>A0A4V2QDN0</accession>
<sequence length="500" mass="55409">MKAERLPLKLILLLFISVLTFNCSKNDDSETQEPITLNNEVNDFIWKGLNNLYLWQENIANLADNKFTNQDDYYTFLNSYSTPEALFDGLLYEIDVVDKFSFLVDDYTELENYLQGNSNSNGLDFSLVRLSGSDDVFGYIRYVANNSDASNKNIKRGEFFLTVDGEQLTISNYSNLLFGTNNTYTLGMANITDSTITLNGKTVELTKTDFTENPILINKVIESNGTRIGYLMYNQFVTNFESDLNSAFAQLKTQGITELVLDLRYNPGGTGSTAVALASMITGQFNGELFYKEEWNSKYQAYFEANTPEVLVNPFVNTLSNGSAISSLNLNRIYILTTDGTASSSELIINGLKPYIDVVQIGSTTYGKYVGSVTLYDSPDFSKDQANANHKYAMQPIAIKATNANGVSDYYNGISPNYTITYQSSTGVEYEGENLLNLGVLGNEGEPFLAKAISLITGTTTKTTASKANKVVGIAFENVSDTKDFTPLGKNMIMEMKPIK</sequence>
<feature type="chain" id="PRO_5020614480" evidence="1">
    <location>
        <begin position="26"/>
        <end position="500"/>
    </location>
</feature>
<comment type="caution">
    <text evidence="3">The sequence shown here is derived from an EMBL/GenBank/DDBJ whole genome shotgun (WGS) entry which is preliminary data.</text>
</comment>
<dbReference type="PANTHER" id="PTHR32060:SF30">
    <property type="entry name" value="CARBOXY-TERMINAL PROCESSING PROTEASE CTPA"/>
    <property type="match status" value="1"/>
</dbReference>
<evidence type="ECO:0000313" key="3">
    <source>
        <dbReference type="EMBL" id="TCL64477.1"/>
    </source>
</evidence>
<dbReference type="GO" id="GO:0006508">
    <property type="term" value="P:proteolysis"/>
    <property type="evidence" value="ECO:0007669"/>
    <property type="project" value="UniProtKB-KW"/>
</dbReference>
<evidence type="ECO:0000256" key="1">
    <source>
        <dbReference type="SAM" id="SignalP"/>
    </source>
</evidence>
<dbReference type="GO" id="GO:0030288">
    <property type="term" value="C:outer membrane-bounded periplasmic space"/>
    <property type="evidence" value="ECO:0007669"/>
    <property type="project" value="TreeGrafter"/>
</dbReference>
<organism evidence="3 4">
    <name type="scientific">Mariniflexile fucanivorans</name>
    <dbReference type="NCBI Taxonomy" id="264023"/>
    <lineage>
        <taxon>Bacteria</taxon>
        <taxon>Pseudomonadati</taxon>
        <taxon>Bacteroidota</taxon>
        <taxon>Flavobacteriia</taxon>
        <taxon>Flavobacteriales</taxon>
        <taxon>Flavobacteriaceae</taxon>
        <taxon>Mariniflexile</taxon>
    </lineage>
</organism>
<dbReference type="AlphaFoldDB" id="A0A4V2QDN0"/>
<evidence type="ECO:0000259" key="2">
    <source>
        <dbReference type="SMART" id="SM00245"/>
    </source>
</evidence>
<dbReference type="InterPro" id="IPR005151">
    <property type="entry name" value="Tail-specific_protease"/>
</dbReference>
<dbReference type="SUPFAM" id="SSF52096">
    <property type="entry name" value="ClpP/crotonase"/>
    <property type="match status" value="1"/>
</dbReference>
<dbReference type="InterPro" id="IPR036034">
    <property type="entry name" value="PDZ_sf"/>
</dbReference>
<evidence type="ECO:0000313" key="4">
    <source>
        <dbReference type="Proteomes" id="UP000295455"/>
    </source>
</evidence>
<name>A0A4V2QDN0_9FLAO</name>
<dbReference type="GO" id="GO:0007165">
    <property type="term" value="P:signal transduction"/>
    <property type="evidence" value="ECO:0007669"/>
    <property type="project" value="TreeGrafter"/>
</dbReference>
<dbReference type="Pfam" id="PF18294">
    <property type="entry name" value="Pept_S41_N"/>
    <property type="match status" value="1"/>
</dbReference>
<dbReference type="InterPro" id="IPR029045">
    <property type="entry name" value="ClpP/crotonase-like_dom_sf"/>
</dbReference>
<feature type="signal peptide" evidence="1">
    <location>
        <begin position="1"/>
        <end position="25"/>
    </location>
</feature>
<keyword evidence="3" id="KW-0645">Protease</keyword>
<reference evidence="3 4" key="1">
    <citation type="submission" date="2019-03" db="EMBL/GenBank/DDBJ databases">
        <title>Genomic Encyclopedia of Type Strains, Phase IV (KMG-IV): sequencing the most valuable type-strain genomes for metagenomic binning, comparative biology and taxonomic classification.</title>
        <authorList>
            <person name="Goeker M."/>
        </authorList>
    </citation>
    <scope>NUCLEOTIDE SEQUENCE [LARGE SCALE GENOMIC DNA]</scope>
    <source>
        <strain evidence="3 4">DSM 18792</strain>
    </source>
</reference>
<dbReference type="PANTHER" id="PTHR32060">
    <property type="entry name" value="TAIL-SPECIFIC PROTEASE"/>
    <property type="match status" value="1"/>
</dbReference>
<gene>
    <name evidence="3" type="ORF">EV196_107185</name>
</gene>
<keyword evidence="3" id="KW-0378">Hydrolase</keyword>
<dbReference type="Pfam" id="PF03572">
    <property type="entry name" value="Peptidase_S41"/>
    <property type="match status" value="1"/>
</dbReference>